<dbReference type="HOGENOM" id="CLU_113198_4_2_0"/>
<comment type="similarity">
    <text evidence="1">Belongs to the asp23 family.</text>
</comment>
<reference evidence="3 4" key="1">
    <citation type="journal article" date="2010" name="Stand. Genomic Sci.">
        <title>Non-contiguous finished genome sequence of Aminomonas paucivorans type strain (GLU-3).</title>
        <authorList>
            <person name="Pitluck S."/>
            <person name="Yasawong M."/>
            <person name="Held B."/>
            <person name="Lapidus A."/>
            <person name="Nolan M."/>
            <person name="Copeland A."/>
            <person name="Lucas S."/>
            <person name="Del Rio T.G."/>
            <person name="Tice H."/>
            <person name="Cheng J.F."/>
            <person name="Chertkov O."/>
            <person name="Goodwin L."/>
            <person name="Tapia R."/>
            <person name="Han C."/>
            <person name="Liolios K."/>
            <person name="Ivanova N."/>
            <person name="Mavromatis K."/>
            <person name="Ovchinnikova G."/>
            <person name="Pati A."/>
            <person name="Chen A."/>
            <person name="Palaniappan K."/>
            <person name="Land M."/>
            <person name="Hauser L."/>
            <person name="Chang Y.J."/>
            <person name="Jeffries C.D."/>
            <person name="Pukall R."/>
            <person name="Spring S."/>
            <person name="Rohde M."/>
            <person name="Sikorski J."/>
            <person name="Goker M."/>
            <person name="Woyke T."/>
            <person name="Bristow J."/>
            <person name="Eisen J.A."/>
            <person name="Markowitz V."/>
            <person name="Hugenholtz P."/>
            <person name="Kyrpides N.C."/>
            <person name="Klenk H.P."/>
        </authorList>
    </citation>
    <scope>NUCLEOTIDE SEQUENCE [LARGE SCALE GENOMIC DNA]</scope>
    <source>
        <strain evidence="3 4">DSM 12260</strain>
    </source>
</reference>
<dbReference type="Proteomes" id="UP000005096">
    <property type="component" value="Chromosome"/>
</dbReference>
<dbReference type="PaxDb" id="584708-Apau_1322"/>
<evidence type="ECO:0000313" key="4">
    <source>
        <dbReference type="Proteomes" id="UP000005096"/>
    </source>
</evidence>
<dbReference type="Pfam" id="PF03780">
    <property type="entry name" value="Asp23"/>
    <property type="match status" value="1"/>
</dbReference>
<feature type="region of interest" description="Disordered" evidence="2">
    <location>
        <begin position="1"/>
        <end position="25"/>
    </location>
</feature>
<dbReference type="RefSeq" id="WP_006300946.1">
    <property type="nucleotide sequence ID" value="NZ_CM001022.1"/>
</dbReference>
<sequence>MSESNEHIEPNMQYDPEAGGDPMVDQSGLEGKIRISEDVIAQLAVKALSTIEGVQPASPGLMANLRLGRKTTNGVRISVGDGETPEIQVDTYIAVKYGLRIPDVCWDVQEVIKEQVERFTGYGVKAVNVFVQGITFQDRKTSEYAEVGPVDSSFGDEA</sequence>
<keyword evidence="4" id="KW-1185">Reference proteome</keyword>
<proteinExistence type="inferred from homology"/>
<protein>
    <recommendedName>
        <fullName evidence="5">Asp23/Gls24 family envelope stress response protein</fullName>
    </recommendedName>
</protein>
<dbReference type="PANTHER" id="PTHR34297">
    <property type="entry name" value="HYPOTHETICAL CYTOSOLIC PROTEIN-RELATED"/>
    <property type="match status" value="1"/>
</dbReference>
<name>E3CYW5_9BACT</name>
<evidence type="ECO:0000256" key="2">
    <source>
        <dbReference type="SAM" id="MobiDB-lite"/>
    </source>
</evidence>
<gene>
    <name evidence="3" type="ORF">Apau_1322</name>
</gene>
<organism evidence="3 4">
    <name type="scientific">Aminomonas paucivorans DSM 12260</name>
    <dbReference type="NCBI Taxonomy" id="584708"/>
    <lineage>
        <taxon>Bacteria</taxon>
        <taxon>Thermotogati</taxon>
        <taxon>Synergistota</taxon>
        <taxon>Synergistia</taxon>
        <taxon>Synergistales</taxon>
        <taxon>Synergistaceae</taxon>
        <taxon>Aminomonas</taxon>
    </lineage>
</organism>
<dbReference type="STRING" id="584708.Apau_1322"/>
<dbReference type="PANTHER" id="PTHR34297:SF2">
    <property type="entry name" value="ASP23_GLS24 FAMILY ENVELOPE STRESS RESPONSE PROTEIN"/>
    <property type="match status" value="1"/>
</dbReference>
<accession>E3CYW5</accession>
<dbReference type="eggNOG" id="COG1302">
    <property type="taxonomic scope" value="Bacteria"/>
</dbReference>
<evidence type="ECO:0008006" key="5">
    <source>
        <dbReference type="Google" id="ProtNLM"/>
    </source>
</evidence>
<dbReference type="EMBL" id="CM001022">
    <property type="protein sequence ID" value="EFQ23743.1"/>
    <property type="molecule type" value="Genomic_DNA"/>
</dbReference>
<dbReference type="InterPro" id="IPR005531">
    <property type="entry name" value="Asp23"/>
</dbReference>
<evidence type="ECO:0000256" key="1">
    <source>
        <dbReference type="ARBA" id="ARBA00005721"/>
    </source>
</evidence>
<evidence type="ECO:0000313" key="3">
    <source>
        <dbReference type="EMBL" id="EFQ23743.1"/>
    </source>
</evidence>
<dbReference type="AlphaFoldDB" id="E3CYW5"/>